<keyword evidence="1" id="KW-0472">Membrane</keyword>
<evidence type="ECO:0000313" key="3">
    <source>
        <dbReference type="Proteomes" id="UP000234857"/>
    </source>
</evidence>
<dbReference type="AlphaFoldDB" id="A0A2N5ZFK3"/>
<dbReference type="EMBL" id="PKTG01000087">
    <property type="protein sequence ID" value="PLX17404.1"/>
    <property type="molecule type" value="Genomic_DNA"/>
</dbReference>
<gene>
    <name evidence="2" type="ORF">C0601_07535</name>
</gene>
<protein>
    <recommendedName>
        <fullName evidence="4">DUF304 domain-containing protein</fullName>
    </recommendedName>
</protein>
<feature type="transmembrane region" description="Helical" evidence="1">
    <location>
        <begin position="43"/>
        <end position="64"/>
    </location>
</feature>
<sequence>MKEVISWKYSFIDTHKKVSALAIAVLILCFIFSYYWVNIPVLLLISFFVVVYLREFFFPVFYSIDIKKREITVKNLFFKKTHDLTRFFKVSEWKNGLFLSTMYDESRINDFRGLKLFVLNENKKNIMGVLNDLISTD</sequence>
<keyword evidence="1" id="KW-0812">Transmembrane</keyword>
<evidence type="ECO:0008006" key="4">
    <source>
        <dbReference type="Google" id="ProtNLM"/>
    </source>
</evidence>
<reference evidence="2 3" key="1">
    <citation type="submission" date="2017-11" db="EMBL/GenBank/DDBJ databases">
        <title>Genome-resolved metagenomics identifies genetic mobility, metabolic interactions, and unexpected diversity in perchlorate-reducing communities.</title>
        <authorList>
            <person name="Barnum T.P."/>
            <person name="Figueroa I.A."/>
            <person name="Carlstrom C.I."/>
            <person name="Lucas L.N."/>
            <person name="Engelbrektson A.L."/>
            <person name="Coates J.D."/>
        </authorList>
    </citation>
    <scope>NUCLEOTIDE SEQUENCE [LARGE SCALE GENOMIC DNA]</scope>
    <source>
        <strain evidence="2">BM706</strain>
    </source>
</reference>
<feature type="transmembrane region" description="Helical" evidence="1">
    <location>
        <begin position="20"/>
        <end position="37"/>
    </location>
</feature>
<keyword evidence="1" id="KW-1133">Transmembrane helix</keyword>
<accession>A0A2N5ZFK3</accession>
<evidence type="ECO:0000256" key="1">
    <source>
        <dbReference type="SAM" id="Phobius"/>
    </source>
</evidence>
<dbReference type="Proteomes" id="UP000234857">
    <property type="component" value="Unassembled WGS sequence"/>
</dbReference>
<proteinExistence type="predicted"/>
<comment type="caution">
    <text evidence="2">The sequence shown here is derived from an EMBL/GenBank/DDBJ whole genome shotgun (WGS) entry which is preliminary data.</text>
</comment>
<evidence type="ECO:0000313" key="2">
    <source>
        <dbReference type="EMBL" id="PLX17404.1"/>
    </source>
</evidence>
<name>A0A2N5ZFK3_MUIH1</name>
<organism evidence="2 3">
    <name type="scientific">Muiribacterium halophilum</name>
    <dbReference type="NCBI Taxonomy" id="2053465"/>
    <lineage>
        <taxon>Bacteria</taxon>
        <taxon>Candidatus Muiribacteriota</taxon>
        <taxon>Candidatus Muiribacteriia</taxon>
        <taxon>Candidatus Muiribacteriales</taxon>
        <taxon>Candidatus Muiribacteriaceae</taxon>
        <taxon>Candidatus Muiribacterium</taxon>
    </lineage>
</organism>